<keyword evidence="2" id="KW-1185">Reference proteome</keyword>
<evidence type="ECO:0000313" key="1">
    <source>
        <dbReference type="EMBL" id="ELR73649.1"/>
    </source>
</evidence>
<accession>L8K152</accession>
<name>L8K152_9BACT</name>
<sequence length="37" mass="3936">MPAVFPAMPEEGVAVLCADVVEFEVAVHPINRSAPNK</sequence>
<gene>
    <name evidence="1" type="ORF">C900_02053</name>
</gene>
<organism evidence="1 2">
    <name type="scientific">Fulvivirga imtechensis AK7</name>
    <dbReference type="NCBI Taxonomy" id="1237149"/>
    <lineage>
        <taxon>Bacteria</taxon>
        <taxon>Pseudomonadati</taxon>
        <taxon>Bacteroidota</taxon>
        <taxon>Cytophagia</taxon>
        <taxon>Cytophagales</taxon>
        <taxon>Fulvivirgaceae</taxon>
        <taxon>Fulvivirga</taxon>
    </lineage>
</organism>
<dbReference type="STRING" id="1237149.C900_02053"/>
<proteinExistence type="predicted"/>
<protein>
    <submittedName>
        <fullName evidence="1">Uncharacterized protein</fullName>
    </submittedName>
</protein>
<reference evidence="1 2" key="1">
    <citation type="submission" date="2012-12" db="EMBL/GenBank/DDBJ databases">
        <title>Genome assembly of Fulvivirga imtechensis AK7.</title>
        <authorList>
            <person name="Nupur N."/>
            <person name="Khatri I."/>
            <person name="Kumar R."/>
            <person name="Subramanian S."/>
            <person name="Pinnaka A."/>
        </authorList>
    </citation>
    <scope>NUCLEOTIDE SEQUENCE [LARGE SCALE GENOMIC DNA]</scope>
    <source>
        <strain evidence="1 2">AK7</strain>
    </source>
</reference>
<dbReference type="Proteomes" id="UP000011135">
    <property type="component" value="Unassembled WGS sequence"/>
</dbReference>
<comment type="caution">
    <text evidence="1">The sequence shown here is derived from an EMBL/GenBank/DDBJ whole genome shotgun (WGS) entry which is preliminary data.</text>
</comment>
<evidence type="ECO:0000313" key="2">
    <source>
        <dbReference type="Proteomes" id="UP000011135"/>
    </source>
</evidence>
<dbReference type="AlphaFoldDB" id="L8K152"/>
<dbReference type="EMBL" id="AMZN01000003">
    <property type="protein sequence ID" value="ELR73649.1"/>
    <property type="molecule type" value="Genomic_DNA"/>
</dbReference>